<dbReference type="InterPro" id="IPR001938">
    <property type="entry name" value="Thaumatin"/>
</dbReference>
<dbReference type="Pfam" id="PF13456">
    <property type="entry name" value="RVT_3"/>
    <property type="match status" value="1"/>
</dbReference>
<name>A0ABR2ENE3_9ROSI</name>
<organism evidence="3 4">
    <name type="scientific">Hibiscus sabdariffa</name>
    <name type="common">roselle</name>
    <dbReference type="NCBI Taxonomy" id="183260"/>
    <lineage>
        <taxon>Eukaryota</taxon>
        <taxon>Viridiplantae</taxon>
        <taxon>Streptophyta</taxon>
        <taxon>Embryophyta</taxon>
        <taxon>Tracheophyta</taxon>
        <taxon>Spermatophyta</taxon>
        <taxon>Magnoliopsida</taxon>
        <taxon>eudicotyledons</taxon>
        <taxon>Gunneridae</taxon>
        <taxon>Pentapetalae</taxon>
        <taxon>rosids</taxon>
        <taxon>malvids</taxon>
        <taxon>Malvales</taxon>
        <taxon>Malvaceae</taxon>
        <taxon>Malvoideae</taxon>
        <taxon>Hibiscus</taxon>
    </lineage>
</organism>
<dbReference type="PROSITE" id="PS51367">
    <property type="entry name" value="THAUMATIN_2"/>
    <property type="match status" value="1"/>
</dbReference>
<gene>
    <name evidence="3" type="ORF">V6N12_035666</name>
</gene>
<keyword evidence="4" id="KW-1185">Reference proteome</keyword>
<protein>
    <recommendedName>
        <fullName evidence="2">RNase H type-1 domain-containing protein</fullName>
    </recommendedName>
</protein>
<keyword evidence="1" id="KW-0732">Signal</keyword>
<accession>A0ABR2ENE3</accession>
<feature type="domain" description="RNase H type-1" evidence="2">
    <location>
        <begin position="618"/>
        <end position="735"/>
    </location>
</feature>
<dbReference type="InterPro" id="IPR012337">
    <property type="entry name" value="RNaseH-like_sf"/>
</dbReference>
<evidence type="ECO:0000313" key="4">
    <source>
        <dbReference type="Proteomes" id="UP001472677"/>
    </source>
</evidence>
<dbReference type="Pfam" id="PF00314">
    <property type="entry name" value="Thaumatin"/>
    <property type="match status" value="1"/>
</dbReference>
<dbReference type="SMART" id="SM00205">
    <property type="entry name" value="THN"/>
    <property type="match status" value="1"/>
</dbReference>
<dbReference type="CDD" id="cd06222">
    <property type="entry name" value="RNase_H_like"/>
    <property type="match status" value="1"/>
</dbReference>
<evidence type="ECO:0000313" key="3">
    <source>
        <dbReference type="EMBL" id="KAK8563520.1"/>
    </source>
</evidence>
<reference evidence="3 4" key="1">
    <citation type="journal article" date="2024" name="G3 (Bethesda)">
        <title>Genome assembly of Hibiscus sabdariffa L. provides insights into metabolisms of medicinal natural products.</title>
        <authorList>
            <person name="Kim T."/>
        </authorList>
    </citation>
    <scope>NUCLEOTIDE SEQUENCE [LARGE SCALE GENOMIC DNA]</scope>
    <source>
        <strain evidence="3">TK-2024</strain>
        <tissue evidence="3">Old leaves</tissue>
    </source>
</reference>
<comment type="caution">
    <text evidence="3">The sequence shown here is derived from an EMBL/GenBank/DDBJ whole genome shotgun (WGS) entry which is preliminary data.</text>
</comment>
<evidence type="ECO:0000259" key="2">
    <source>
        <dbReference type="Pfam" id="PF13456"/>
    </source>
</evidence>
<evidence type="ECO:0000256" key="1">
    <source>
        <dbReference type="SAM" id="SignalP"/>
    </source>
</evidence>
<dbReference type="InterPro" id="IPR036397">
    <property type="entry name" value="RNaseH_sf"/>
</dbReference>
<dbReference type="InterPro" id="IPR002156">
    <property type="entry name" value="RNaseH_domain"/>
</dbReference>
<dbReference type="EMBL" id="JBBPBM010000011">
    <property type="protein sequence ID" value="KAK8563520.1"/>
    <property type="molecule type" value="Genomic_DNA"/>
</dbReference>
<dbReference type="PRINTS" id="PR00347">
    <property type="entry name" value="THAUMATIN"/>
</dbReference>
<sequence length="773" mass="83539">MMKAQLIFGFLLLAIFFFSGAKSATFTLNNNCPSSVWPAILTSSGPPLSTTGIELPSKASSVLDVPATWSGRIWARTQCANVNGKFQCQTGDCASGQIPCNGAGGIPPVTLAEFTLAANNGQDFFDISLVDGFNLPLSIAPQLGSGGCTPVSCSANMNAVCPPELQVKGSDGGVVACNSACLAFNQPQYCCTESYGTPQTCPPTNYSNIFKSQCPQAYSYAYDDTTALASCTADPTADSSASQLRELVISAGPVYTAKGKATGSFGAGSSKGNVSEHDRGLEEVFDSLETLKKLPHEAPSLAPKLAGKGNKENTDVNLQERDNSVAAKGSIVQMDSSLNRRNHMAVRIVEEGQRGVLWEVGDCSMSGPIRSSGARSAQRLAASAKGDGEWCDDPSTLKSATGDFYKRLFSAEPRTRQSTAPSDKFHAFADRELHSVLAEVSTTGQWDFPRLALLLSASITQRISAIRPPNPLLGTNVPSWHWKDNHLFSSNVAYDRVARDSNWVYNTDWRWLLLFSVDLCGPLNFLSSRPCRLIFGLCLTCMGVGGLLLIWRDGTFFSLRFAGSFGNNAAGRCWNRTRIAAGFVSSTDANAKARMTSCLVPDSDRRWCKPRVGCVKANADGASCIRSHKAAVGGVIRDELGSWLFGFTRNVGLCSSLIAEVWAVHNLLLHAWNRGFRYVELETDNMEVLGILRGNSIALPGNSLVDDLRELLARDWNVVFRYISREQNKVADALVVLGRQGPTGVTPYEHPPEFLRRLLAHDTRDVDNVFDIG</sequence>
<dbReference type="Gene3D" id="3.30.420.10">
    <property type="entry name" value="Ribonuclease H-like superfamily/Ribonuclease H"/>
    <property type="match status" value="1"/>
</dbReference>
<dbReference type="Proteomes" id="UP001472677">
    <property type="component" value="Unassembled WGS sequence"/>
</dbReference>
<proteinExistence type="predicted"/>
<dbReference type="InterPro" id="IPR044730">
    <property type="entry name" value="RNase_H-like_dom_plant"/>
</dbReference>
<dbReference type="InterPro" id="IPR017949">
    <property type="entry name" value="Thaumatin_CS"/>
</dbReference>
<dbReference type="Gene3D" id="2.60.110.10">
    <property type="entry name" value="Thaumatin"/>
    <property type="match status" value="1"/>
</dbReference>
<feature type="signal peptide" evidence="1">
    <location>
        <begin position="1"/>
        <end position="23"/>
    </location>
</feature>
<dbReference type="SUPFAM" id="SSF49870">
    <property type="entry name" value="Osmotin, thaumatin-like protein"/>
    <property type="match status" value="1"/>
</dbReference>
<dbReference type="PROSITE" id="PS00316">
    <property type="entry name" value="THAUMATIN_1"/>
    <property type="match status" value="1"/>
</dbReference>
<dbReference type="InterPro" id="IPR037176">
    <property type="entry name" value="Osmotin/thaumatin-like_sf"/>
</dbReference>
<dbReference type="SUPFAM" id="SSF53098">
    <property type="entry name" value="Ribonuclease H-like"/>
    <property type="match status" value="1"/>
</dbReference>
<dbReference type="CDD" id="cd09218">
    <property type="entry name" value="TLP-PA"/>
    <property type="match status" value="1"/>
</dbReference>
<feature type="chain" id="PRO_5046853270" description="RNase H type-1 domain-containing protein" evidence="1">
    <location>
        <begin position="24"/>
        <end position="773"/>
    </location>
</feature>
<dbReference type="PANTHER" id="PTHR31048">
    <property type="entry name" value="OS03G0233200 PROTEIN"/>
    <property type="match status" value="1"/>
</dbReference>